<reference evidence="1" key="1">
    <citation type="submission" date="2014-09" db="EMBL/GenBank/DDBJ databases">
        <authorList>
            <person name="Magalhaes I.L.F."/>
            <person name="Oliveira U."/>
            <person name="Santos F.R."/>
            <person name="Vidigal T.H.D.A."/>
            <person name="Brescovit A.D."/>
            <person name="Santos A.J."/>
        </authorList>
    </citation>
    <scope>NUCLEOTIDE SEQUENCE</scope>
    <source>
        <tissue evidence="1">Shoot tissue taken approximately 20 cm above the soil surface</tissue>
    </source>
</reference>
<accession>A0A0A9GHX4</accession>
<protein>
    <submittedName>
        <fullName evidence="1">Uncharacterized protein</fullName>
    </submittedName>
</protein>
<organism evidence="1">
    <name type="scientific">Arundo donax</name>
    <name type="common">Giant reed</name>
    <name type="synonym">Donax arundinaceus</name>
    <dbReference type="NCBI Taxonomy" id="35708"/>
    <lineage>
        <taxon>Eukaryota</taxon>
        <taxon>Viridiplantae</taxon>
        <taxon>Streptophyta</taxon>
        <taxon>Embryophyta</taxon>
        <taxon>Tracheophyta</taxon>
        <taxon>Spermatophyta</taxon>
        <taxon>Magnoliopsida</taxon>
        <taxon>Liliopsida</taxon>
        <taxon>Poales</taxon>
        <taxon>Poaceae</taxon>
        <taxon>PACMAD clade</taxon>
        <taxon>Arundinoideae</taxon>
        <taxon>Arundineae</taxon>
        <taxon>Arundo</taxon>
    </lineage>
</organism>
<evidence type="ECO:0000313" key="1">
    <source>
        <dbReference type="EMBL" id="JAE24705.1"/>
    </source>
</evidence>
<name>A0A0A9GHX4_ARUDO</name>
<sequence length="46" mass="4905">MMPCPRLGPFLAATHAFPSLSSLFGHGSLEMSALGRARTHLHKSAN</sequence>
<dbReference type="AlphaFoldDB" id="A0A0A9GHX4"/>
<reference evidence="1" key="2">
    <citation type="journal article" date="2015" name="Data Brief">
        <title>Shoot transcriptome of the giant reed, Arundo donax.</title>
        <authorList>
            <person name="Barrero R.A."/>
            <person name="Guerrero F.D."/>
            <person name="Moolhuijzen P."/>
            <person name="Goolsby J.A."/>
            <person name="Tidwell J."/>
            <person name="Bellgard S.E."/>
            <person name="Bellgard M.I."/>
        </authorList>
    </citation>
    <scope>NUCLEOTIDE SEQUENCE</scope>
    <source>
        <tissue evidence="1">Shoot tissue taken approximately 20 cm above the soil surface</tissue>
    </source>
</reference>
<dbReference type="EMBL" id="GBRH01173191">
    <property type="protein sequence ID" value="JAE24705.1"/>
    <property type="molecule type" value="Transcribed_RNA"/>
</dbReference>
<proteinExistence type="predicted"/>